<sequence length="473" mass="53649">MLTDFVVYLLQGTLLLTVFALAYRLFFCRLTHFHWNRAYLLAGVLISCLLPLLPAFALFGTVAPAGLELRLNTASPLHDGFAAESAAQAGQTMRGMEWAVYAFLGVYLAGFLYRSWQLYRNLRAVYGFIQTSQKVDEGVMYSVYVQSRLPTFSFWRFIFLNPDHNSLTPEEQAQVLLHEEIHVRHWHTLDLLLFELVSILFWFHPVVRYLHLAIRQVHEYTVDSVVTRLSGNVRQYGYLLLKMTAQNPLPLLASFSNKPIFQRIHMLTQKPSGPMKKLRFLIILPLLALSLVVCSCFRQDTHPAFQAVKSHKGTPMGTITWKGNTLYSADYLDQIVGVQPGDLYDKEAFADRLSGHPGADLASLYMDKGYLFYNAEVHEKHAGNAVNLEIQIYEGKPVNIEKVVFKGNNTVTNEQLLKTVAIRPGELFSRSKLVQSQKALAESGHFDPARIGINPVPNLERNTVDLEFVVVEK</sequence>
<keyword evidence="3" id="KW-0812">Transmembrane</keyword>
<feature type="domain" description="POTRA" evidence="4">
    <location>
        <begin position="398"/>
        <end position="473"/>
    </location>
</feature>
<feature type="transmembrane region" description="Helical" evidence="3">
    <location>
        <begin position="38"/>
        <end position="59"/>
    </location>
</feature>
<reference evidence="6" key="1">
    <citation type="journal article" date="2019" name="Int. J. Syst. Evol. Microbiol.">
        <title>The Global Catalogue of Microorganisms (GCM) 10K type strain sequencing project: providing services to taxonomists for standard genome sequencing and annotation.</title>
        <authorList>
            <consortium name="The Broad Institute Genomics Platform"/>
            <consortium name="The Broad Institute Genome Sequencing Center for Infectious Disease"/>
            <person name="Wu L."/>
            <person name="Ma J."/>
        </authorList>
    </citation>
    <scope>NUCLEOTIDE SEQUENCE [LARGE SCALE GENOMIC DNA]</scope>
    <source>
        <strain evidence="6">CCUG 55608</strain>
    </source>
</reference>
<dbReference type="Gene3D" id="3.10.20.310">
    <property type="entry name" value="membrane protein fhac"/>
    <property type="match status" value="2"/>
</dbReference>
<feature type="transmembrane region" description="Helical" evidence="3">
    <location>
        <begin position="6"/>
        <end position="26"/>
    </location>
</feature>
<keyword evidence="3" id="KW-1133">Transmembrane helix</keyword>
<evidence type="ECO:0000256" key="1">
    <source>
        <dbReference type="ARBA" id="ARBA00004370"/>
    </source>
</evidence>
<organism evidence="5 6">
    <name type="scientific">Larkinella insperata</name>
    <dbReference type="NCBI Taxonomy" id="332158"/>
    <lineage>
        <taxon>Bacteria</taxon>
        <taxon>Pseudomonadati</taxon>
        <taxon>Bacteroidota</taxon>
        <taxon>Cytophagia</taxon>
        <taxon>Cytophagales</taxon>
        <taxon>Spirosomataceae</taxon>
        <taxon>Larkinella</taxon>
    </lineage>
</organism>
<dbReference type="CDD" id="cd07341">
    <property type="entry name" value="M56_BlaR1_MecR1_like"/>
    <property type="match status" value="1"/>
</dbReference>
<evidence type="ECO:0000256" key="3">
    <source>
        <dbReference type="SAM" id="Phobius"/>
    </source>
</evidence>
<dbReference type="InterPro" id="IPR008756">
    <property type="entry name" value="Peptidase_M56"/>
</dbReference>
<evidence type="ECO:0000256" key="2">
    <source>
        <dbReference type="ARBA" id="ARBA00023136"/>
    </source>
</evidence>
<feature type="transmembrane region" description="Helical" evidence="3">
    <location>
        <begin position="278"/>
        <end position="297"/>
    </location>
</feature>
<dbReference type="EMBL" id="JBHTLP010000008">
    <property type="protein sequence ID" value="MFD1141479.1"/>
    <property type="molecule type" value="Genomic_DNA"/>
</dbReference>
<evidence type="ECO:0000313" key="5">
    <source>
        <dbReference type="EMBL" id="MFD1141479.1"/>
    </source>
</evidence>
<dbReference type="Pfam" id="PF05569">
    <property type="entry name" value="Peptidase_M56"/>
    <property type="match status" value="1"/>
</dbReference>
<accession>A0ABW3QI99</accession>
<proteinExistence type="predicted"/>
<feature type="transmembrane region" description="Helical" evidence="3">
    <location>
        <begin position="98"/>
        <end position="116"/>
    </location>
</feature>
<protein>
    <submittedName>
        <fullName evidence="5">POTRA domain-containing protein</fullName>
    </submittedName>
</protein>
<dbReference type="InterPro" id="IPR052173">
    <property type="entry name" value="Beta-lactam_resp_regulator"/>
</dbReference>
<comment type="subcellular location">
    <subcellularLocation>
        <location evidence="1">Membrane</location>
    </subcellularLocation>
</comment>
<keyword evidence="2 3" id="KW-0472">Membrane</keyword>
<evidence type="ECO:0000313" key="6">
    <source>
        <dbReference type="Proteomes" id="UP001597116"/>
    </source>
</evidence>
<keyword evidence="6" id="KW-1185">Reference proteome</keyword>
<dbReference type="Proteomes" id="UP001597116">
    <property type="component" value="Unassembled WGS sequence"/>
</dbReference>
<dbReference type="PANTHER" id="PTHR34978">
    <property type="entry name" value="POSSIBLE SENSOR-TRANSDUCER PROTEIN BLAR"/>
    <property type="match status" value="1"/>
</dbReference>
<dbReference type="InterPro" id="IPR034746">
    <property type="entry name" value="POTRA"/>
</dbReference>
<evidence type="ECO:0000259" key="4">
    <source>
        <dbReference type="PROSITE" id="PS51779"/>
    </source>
</evidence>
<dbReference type="Pfam" id="PF07244">
    <property type="entry name" value="POTRA"/>
    <property type="match status" value="2"/>
</dbReference>
<comment type="caution">
    <text evidence="5">The sequence shown here is derived from an EMBL/GenBank/DDBJ whole genome shotgun (WGS) entry which is preliminary data.</text>
</comment>
<dbReference type="PROSITE" id="PS51779">
    <property type="entry name" value="POTRA"/>
    <property type="match status" value="1"/>
</dbReference>
<name>A0ABW3QI99_9BACT</name>
<gene>
    <name evidence="5" type="ORF">ACFQ4C_10180</name>
</gene>
<dbReference type="InterPro" id="IPR010827">
    <property type="entry name" value="BamA/TamA_POTRA"/>
</dbReference>
<dbReference type="PANTHER" id="PTHR34978:SF3">
    <property type="entry name" value="SLR0241 PROTEIN"/>
    <property type="match status" value="1"/>
</dbReference>
<dbReference type="RefSeq" id="WP_265991885.1">
    <property type="nucleotide sequence ID" value="NZ_CP110973.1"/>
</dbReference>